<feature type="transmembrane region" description="Helical" evidence="1">
    <location>
        <begin position="201"/>
        <end position="221"/>
    </location>
</feature>
<dbReference type="EMBL" id="JBBNAG010000009">
    <property type="protein sequence ID" value="KAK9104601.1"/>
    <property type="molecule type" value="Genomic_DNA"/>
</dbReference>
<evidence type="ECO:0000256" key="1">
    <source>
        <dbReference type="SAM" id="Phobius"/>
    </source>
</evidence>
<keyword evidence="1" id="KW-0472">Membrane</keyword>
<name>A0AAP0F3G2_9MAGN</name>
<proteinExistence type="predicted"/>
<accession>A0AAP0F3G2</accession>
<feature type="transmembrane region" description="Helical" evidence="1">
    <location>
        <begin position="233"/>
        <end position="252"/>
    </location>
</feature>
<organism evidence="2 3">
    <name type="scientific">Stephania cephalantha</name>
    <dbReference type="NCBI Taxonomy" id="152367"/>
    <lineage>
        <taxon>Eukaryota</taxon>
        <taxon>Viridiplantae</taxon>
        <taxon>Streptophyta</taxon>
        <taxon>Embryophyta</taxon>
        <taxon>Tracheophyta</taxon>
        <taxon>Spermatophyta</taxon>
        <taxon>Magnoliopsida</taxon>
        <taxon>Ranunculales</taxon>
        <taxon>Menispermaceae</taxon>
        <taxon>Menispermoideae</taxon>
        <taxon>Cissampelideae</taxon>
        <taxon>Stephania</taxon>
    </lineage>
</organism>
<sequence>MKPKNPCKFDVRQLQVYLKLVSGLGFMISDFNLTTMKVNEISSEGTQRINAKEEYQYENRIMRWIAEGIGIGFSDVSEGVAGAIIRIMSFLTNLNFAFSKSQPSYYLYAFAFAFLKGHGMYLFITICMLCFFSKGQVEHSHSPLVTPSKEQREIDRQSFDLVRQRLWYNVGMLRFLSKMGRHGCEIPVDLTTKMPSAHDQLSKLTGTTLICICMALLMPSIGSNRESDSLTNMLALSILVVTVVVNICIQLYTGVIILFRVEHIIVLCCMMLLLLALLCATYDINSQKGFTA</sequence>
<keyword evidence="1" id="KW-1133">Transmembrane helix</keyword>
<gene>
    <name evidence="2" type="ORF">Scep_021445</name>
</gene>
<evidence type="ECO:0000313" key="3">
    <source>
        <dbReference type="Proteomes" id="UP001419268"/>
    </source>
</evidence>
<evidence type="ECO:0000313" key="2">
    <source>
        <dbReference type="EMBL" id="KAK9104601.1"/>
    </source>
</evidence>
<dbReference type="PANTHER" id="PTHR35307:SF3">
    <property type="entry name" value="DUF4220 DOMAIN-CONTAINING PROTEIN"/>
    <property type="match status" value="1"/>
</dbReference>
<keyword evidence="1" id="KW-0812">Transmembrane</keyword>
<keyword evidence="3" id="KW-1185">Reference proteome</keyword>
<dbReference type="AlphaFoldDB" id="A0AAP0F3G2"/>
<protein>
    <submittedName>
        <fullName evidence="2">Uncharacterized protein</fullName>
    </submittedName>
</protein>
<comment type="caution">
    <text evidence="2">The sequence shown here is derived from an EMBL/GenBank/DDBJ whole genome shotgun (WGS) entry which is preliminary data.</text>
</comment>
<dbReference type="Proteomes" id="UP001419268">
    <property type="component" value="Unassembled WGS sequence"/>
</dbReference>
<feature type="transmembrane region" description="Helical" evidence="1">
    <location>
        <begin position="264"/>
        <end position="284"/>
    </location>
</feature>
<feature type="transmembrane region" description="Helical" evidence="1">
    <location>
        <begin position="105"/>
        <end position="132"/>
    </location>
</feature>
<feature type="transmembrane region" description="Helical" evidence="1">
    <location>
        <begin position="64"/>
        <end position="85"/>
    </location>
</feature>
<dbReference type="PANTHER" id="PTHR35307">
    <property type="entry name" value="PROTEIN, PUTATIVE-RELATED"/>
    <property type="match status" value="1"/>
</dbReference>
<reference evidence="2 3" key="1">
    <citation type="submission" date="2024-01" db="EMBL/GenBank/DDBJ databases">
        <title>Genome assemblies of Stephania.</title>
        <authorList>
            <person name="Yang L."/>
        </authorList>
    </citation>
    <scope>NUCLEOTIDE SEQUENCE [LARGE SCALE GENOMIC DNA]</scope>
    <source>
        <strain evidence="2">JXDWG</strain>
        <tissue evidence="2">Leaf</tissue>
    </source>
</reference>